<dbReference type="PROSITE" id="PS50234">
    <property type="entry name" value="VWFA"/>
    <property type="match status" value="1"/>
</dbReference>
<dbReference type="PANTHER" id="PTHR22550:SF14">
    <property type="entry name" value="VWFA DOMAIN-CONTAINING PROTEIN"/>
    <property type="match status" value="1"/>
</dbReference>
<feature type="region of interest" description="Disordered" evidence="2">
    <location>
        <begin position="448"/>
        <end position="480"/>
    </location>
</feature>
<dbReference type="AlphaFoldDB" id="A0A6L9U8S9"/>
<evidence type="ECO:0000313" key="5">
    <source>
        <dbReference type="EMBL" id="NEI72345.1"/>
    </source>
</evidence>
<dbReference type="Gene3D" id="3.40.50.410">
    <property type="entry name" value="von Willebrand factor, type A domain"/>
    <property type="match status" value="1"/>
</dbReference>
<evidence type="ECO:0000313" key="6">
    <source>
        <dbReference type="Proteomes" id="UP000483035"/>
    </source>
</evidence>
<reference evidence="5 6" key="1">
    <citation type="submission" date="2019-12" db="EMBL/GenBank/DDBJ databases">
        <title>Rhizobium genotypes associated with high levels of biological nitrogen fixation by grain legumes in a temperate-maritime cropping system.</title>
        <authorList>
            <person name="Maluk M."/>
            <person name="Francesc Ferrando Molina F."/>
            <person name="Lopez Del Egido L."/>
            <person name="Lafos M."/>
            <person name="Langarica-Fuentes A."/>
            <person name="Gebre Yohannes G."/>
            <person name="Young M.W."/>
            <person name="Martin P."/>
            <person name="Gantlett R."/>
            <person name="Kenicer G."/>
            <person name="Hawes C."/>
            <person name="Begg G.S."/>
            <person name="Quilliam R.S."/>
            <person name="Squire G.R."/>
            <person name="Poole P.S."/>
            <person name="Young P.W."/>
            <person name="Iannetta P.M."/>
            <person name="James E.K."/>
        </authorList>
    </citation>
    <scope>NUCLEOTIDE SEQUENCE [LARGE SCALE GENOMIC DNA]</scope>
    <source>
        <strain evidence="5 6">JHI1118</strain>
    </source>
</reference>
<feature type="transmembrane region" description="Helical" evidence="3">
    <location>
        <begin position="61"/>
        <end position="80"/>
    </location>
</feature>
<dbReference type="SMART" id="SM00327">
    <property type="entry name" value="VWA"/>
    <property type="match status" value="1"/>
</dbReference>
<sequence>MISDFHFLRPWWLAAIVLPVIIVWLASRTTDIRRHWKGMIAPHLLDNLLIEPDQQRHLRPVWLLALVLALMAVGLAGPTWKREASPFAADTAALVIAVDLSRSMDATDISPSRIERAKLKIHDILAMRQGARAAVIAYAGSAHLVVPLTDDDALIETYTDALATDIMPKPGKDTPAALLLADSLLKTDGSSGTILLLTDGVEDAAITAAKSIENDILILGFGTAAGGSLNPARGNPGAVSGGHETASGLDTDALQKTATAMDADVATMTDGDTDIRWIARNIQANFVRQSSKDSDRWHDLGWWFLMPAALLFALSFRRGWVVKLMATMVAIRLLTPIEASAGEFADMWLTPDQQGRLAFEHGDFETAAKLFKDPPWKGIALYRAGHFDQAYDTFAASDTPESRYNQGNCLMHMGKFDEAVDAYRRALAARKDWPEAEANLAIAERLKKQQEDDDQAQEPNEKPDSIQFDDKGKRGKAGTVNLAEQTAEMWIRNIPISPADLMARRFALETKGARP</sequence>
<evidence type="ECO:0000256" key="1">
    <source>
        <dbReference type="PROSITE-ProRule" id="PRU00339"/>
    </source>
</evidence>
<evidence type="ECO:0000259" key="4">
    <source>
        <dbReference type="PROSITE" id="PS50234"/>
    </source>
</evidence>
<evidence type="ECO:0000256" key="2">
    <source>
        <dbReference type="SAM" id="MobiDB-lite"/>
    </source>
</evidence>
<dbReference type="EMBL" id="WUEY01000011">
    <property type="protein sequence ID" value="NEI72345.1"/>
    <property type="molecule type" value="Genomic_DNA"/>
</dbReference>
<feature type="transmembrane region" description="Helical" evidence="3">
    <location>
        <begin position="6"/>
        <end position="27"/>
    </location>
</feature>
<dbReference type="InterPro" id="IPR019734">
    <property type="entry name" value="TPR_rpt"/>
</dbReference>
<feature type="compositionally biased region" description="Basic and acidic residues" evidence="2">
    <location>
        <begin position="459"/>
        <end position="472"/>
    </location>
</feature>
<dbReference type="SUPFAM" id="SSF53300">
    <property type="entry name" value="vWA-like"/>
    <property type="match status" value="1"/>
</dbReference>
<keyword evidence="1" id="KW-0802">TPR repeat</keyword>
<dbReference type="InterPro" id="IPR036465">
    <property type="entry name" value="vWFA_dom_sf"/>
</dbReference>
<proteinExistence type="predicted"/>
<comment type="caution">
    <text evidence="5">The sequence shown here is derived from an EMBL/GenBank/DDBJ whole genome shotgun (WGS) entry which is preliminary data.</text>
</comment>
<keyword evidence="3" id="KW-0472">Membrane</keyword>
<keyword evidence="3" id="KW-1133">Transmembrane helix</keyword>
<dbReference type="Pfam" id="PF00515">
    <property type="entry name" value="TPR_1"/>
    <property type="match status" value="1"/>
</dbReference>
<evidence type="ECO:0000256" key="3">
    <source>
        <dbReference type="SAM" id="Phobius"/>
    </source>
</evidence>
<dbReference type="Proteomes" id="UP000483035">
    <property type="component" value="Unassembled WGS sequence"/>
</dbReference>
<dbReference type="Gene3D" id="1.25.40.10">
    <property type="entry name" value="Tetratricopeptide repeat domain"/>
    <property type="match status" value="1"/>
</dbReference>
<feature type="domain" description="VWFA" evidence="4">
    <location>
        <begin position="93"/>
        <end position="261"/>
    </location>
</feature>
<dbReference type="Pfam" id="PF13519">
    <property type="entry name" value="VWA_2"/>
    <property type="match status" value="1"/>
</dbReference>
<keyword evidence="3" id="KW-0812">Transmembrane</keyword>
<dbReference type="PROSITE" id="PS50005">
    <property type="entry name" value="TPR"/>
    <property type="match status" value="1"/>
</dbReference>
<organism evidence="5 6">
    <name type="scientific">Rhizobium lusitanum</name>
    <dbReference type="NCBI Taxonomy" id="293958"/>
    <lineage>
        <taxon>Bacteria</taxon>
        <taxon>Pseudomonadati</taxon>
        <taxon>Pseudomonadota</taxon>
        <taxon>Alphaproteobacteria</taxon>
        <taxon>Hyphomicrobiales</taxon>
        <taxon>Rhizobiaceae</taxon>
        <taxon>Rhizobium/Agrobacterium group</taxon>
        <taxon>Rhizobium</taxon>
    </lineage>
</organism>
<dbReference type="SMART" id="SM00028">
    <property type="entry name" value="TPR"/>
    <property type="match status" value="1"/>
</dbReference>
<dbReference type="InterPro" id="IPR050768">
    <property type="entry name" value="UPF0353/GerABKA_families"/>
</dbReference>
<dbReference type="SUPFAM" id="SSF48452">
    <property type="entry name" value="TPR-like"/>
    <property type="match status" value="1"/>
</dbReference>
<dbReference type="RefSeq" id="WP_163989567.1">
    <property type="nucleotide sequence ID" value="NZ_WUEY01000011.1"/>
</dbReference>
<accession>A0A6L9U8S9</accession>
<name>A0A6L9U8S9_9HYPH</name>
<feature type="repeat" description="TPR" evidence="1">
    <location>
        <begin position="400"/>
        <end position="433"/>
    </location>
</feature>
<dbReference type="InterPro" id="IPR002035">
    <property type="entry name" value="VWF_A"/>
</dbReference>
<dbReference type="InterPro" id="IPR011990">
    <property type="entry name" value="TPR-like_helical_dom_sf"/>
</dbReference>
<dbReference type="PANTHER" id="PTHR22550">
    <property type="entry name" value="SPORE GERMINATION PROTEIN"/>
    <property type="match status" value="1"/>
</dbReference>
<gene>
    <name evidence="5" type="ORF">GR212_22420</name>
</gene>
<protein>
    <submittedName>
        <fullName evidence="5">VWA domain-containing protein</fullName>
    </submittedName>
</protein>